<keyword evidence="3" id="KW-1185">Reference proteome</keyword>
<organism evidence="2 3">
    <name type="scientific">Nonomuraea dietziae</name>
    <dbReference type="NCBI Taxonomy" id="65515"/>
    <lineage>
        <taxon>Bacteria</taxon>
        <taxon>Bacillati</taxon>
        <taxon>Actinomycetota</taxon>
        <taxon>Actinomycetes</taxon>
        <taxon>Streptosporangiales</taxon>
        <taxon>Streptosporangiaceae</taxon>
        <taxon>Nonomuraea</taxon>
    </lineage>
</organism>
<protein>
    <submittedName>
        <fullName evidence="2">Uncharacterized protein</fullName>
    </submittedName>
</protein>
<reference evidence="2 3" key="1">
    <citation type="submission" date="2020-08" db="EMBL/GenBank/DDBJ databases">
        <title>Sequencing the genomes of 1000 actinobacteria strains.</title>
        <authorList>
            <person name="Klenk H.-P."/>
        </authorList>
    </citation>
    <scope>NUCLEOTIDE SEQUENCE [LARGE SCALE GENOMIC DNA]</scope>
    <source>
        <strain evidence="2 3">DSM 44320</strain>
    </source>
</reference>
<accession>A0A7W5YSK2</accession>
<dbReference type="RefSeq" id="WP_183659491.1">
    <property type="nucleotide sequence ID" value="NZ_JACIBV010000001.1"/>
</dbReference>
<sequence>MPLIQRETSRRRKGWWIAGTVTAVLLTAAVALTATAFPSVAATTCPGCYGLERLQPGLYAEPSLVPAQRRHVTEAIEQANKRVGDFFRGRKSSPDILVCLSDNCYRRIGGGGERGIAVLNRSVMLSPRGVHPVIAAHELAHVELHARLSGAEVPQWFDEGLAVLVSDDPRYLAPTGDRCLLDSRRPLPVMLEDWLRAASADPQLYAEAACQVSRWAGTNGRKEAVRTLIERLSTGQAFPDIQMPTAAATTAGPDQERGHRHAG</sequence>
<dbReference type="GeneID" id="95394519"/>
<dbReference type="AlphaFoldDB" id="A0A7W5YSK2"/>
<evidence type="ECO:0000313" key="3">
    <source>
        <dbReference type="Proteomes" id="UP000579945"/>
    </source>
</evidence>
<gene>
    <name evidence="2" type="ORF">FHR33_008347</name>
</gene>
<dbReference type="EMBL" id="JACIBV010000001">
    <property type="protein sequence ID" value="MBB3732487.1"/>
    <property type="molecule type" value="Genomic_DNA"/>
</dbReference>
<evidence type="ECO:0000256" key="1">
    <source>
        <dbReference type="SAM" id="MobiDB-lite"/>
    </source>
</evidence>
<proteinExistence type="predicted"/>
<comment type="caution">
    <text evidence="2">The sequence shown here is derived from an EMBL/GenBank/DDBJ whole genome shotgun (WGS) entry which is preliminary data.</text>
</comment>
<dbReference type="Proteomes" id="UP000579945">
    <property type="component" value="Unassembled WGS sequence"/>
</dbReference>
<feature type="region of interest" description="Disordered" evidence="1">
    <location>
        <begin position="242"/>
        <end position="263"/>
    </location>
</feature>
<evidence type="ECO:0000313" key="2">
    <source>
        <dbReference type="EMBL" id="MBB3732487.1"/>
    </source>
</evidence>
<name>A0A7W5YSK2_9ACTN</name>